<dbReference type="SMART" id="SM00409">
    <property type="entry name" value="IG"/>
    <property type="match status" value="2"/>
</dbReference>
<keyword evidence="10" id="KW-0067">ATP-binding</keyword>
<dbReference type="GO" id="GO:0004714">
    <property type="term" value="F:transmembrane receptor protein tyrosine kinase activity"/>
    <property type="evidence" value="ECO:0007669"/>
    <property type="project" value="UniProtKB-EC"/>
</dbReference>
<dbReference type="Pfam" id="PF13927">
    <property type="entry name" value="Ig_3"/>
    <property type="match status" value="1"/>
</dbReference>
<protein>
    <recommendedName>
        <fullName evidence="2">receptor protein-tyrosine kinase</fullName>
        <ecNumber evidence="2">2.7.10.1</ecNumber>
    </recommendedName>
</protein>
<dbReference type="GO" id="GO:0005524">
    <property type="term" value="F:ATP binding"/>
    <property type="evidence" value="ECO:0007669"/>
    <property type="project" value="UniProtKB-KW"/>
</dbReference>
<proteinExistence type="predicted"/>
<evidence type="ECO:0000256" key="14">
    <source>
        <dbReference type="ARBA" id="ARBA00023157"/>
    </source>
</evidence>
<accession>A0A6P8I0F3</accession>
<dbReference type="EC" id="2.7.10.1" evidence="2"/>
<dbReference type="Proteomes" id="UP000515163">
    <property type="component" value="Unplaced"/>
</dbReference>
<keyword evidence="6" id="KW-0732">Signal</keyword>
<evidence type="ECO:0000256" key="17">
    <source>
        <dbReference type="ARBA" id="ARBA00023319"/>
    </source>
</evidence>
<keyword evidence="9" id="KW-0418">Kinase</keyword>
<evidence type="ECO:0000256" key="12">
    <source>
        <dbReference type="ARBA" id="ARBA00023136"/>
    </source>
</evidence>
<keyword evidence="15" id="KW-0675">Receptor</keyword>
<keyword evidence="12 18" id="KW-0472">Membrane</keyword>
<dbReference type="PROSITE" id="PS50835">
    <property type="entry name" value="IG_LIKE"/>
    <property type="match status" value="2"/>
</dbReference>
<keyword evidence="3" id="KW-0597">Phosphoprotein</keyword>
<keyword evidence="11 18" id="KW-1133">Transmembrane helix</keyword>
<dbReference type="FunFam" id="2.60.40.10:FF:000016">
    <property type="entry name" value="Fibroblast growth factor receptor"/>
    <property type="match status" value="1"/>
</dbReference>
<sequence length="322" mass="36591">MEPKEILILGLVGAYLVALAVTTKAPPHLLHRSNLKNTFIAWPASHSIKLKCKANGSTPLHYQWLKDGKPIRPRRLQPLLKTNQWFLRIRYLIPSDGGDYTCIVTNAYGKVNHTYSLYVVLRPRSRPLLHCGYPKNTTTQIQTNVSLQCIVVASSSLPDFRWIKWNTPPKNFRTNLDFTNGNFTAIDPIHYRTLKVEKGKYGVELQLNNVQEKDFGLYTCVASNHLGRDYRSAFLLKNKVKTRNEDEIRTIIPKHKTTIRITQGTDSNTIVASANKQTSELQVPFSAVIGLTAGLLSLTVGAMLWCHYNHKKKLNNQNQSWI</sequence>
<evidence type="ECO:0000256" key="6">
    <source>
        <dbReference type="ARBA" id="ARBA00022729"/>
    </source>
</evidence>
<evidence type="ECO:0000256" key="7">
    <source>
        <dbReference type="ARBA" id="ARBA00022737"/>
    </source>
</evidence>
<evidence type="ECO:0000256" key="8">
    <source>
        <dbReference type="ARBA" id="ARBA00022741"/>
    </source>
</evidence>
<dbReference type="InterPro" id="IPR013098">
    <property type="entry name" value="Ig_I-set"/>
</dbReference>
<dbReference type="InterPro" id="IPR036179">
    <property type="entry name" value="Ig-like_dom_sf"/>
</dbReference>
<evidence type="ECO:0000256" key="15">
    <source>
        <dbReference type="ARBA" id="ARBA00023170"/>
    </source>
</evidence>
<dbReference type="Gene3D" id="2.60.40.10">
    <property type="entry name" value="Immunoglobulins"/>
    <property type="match status" value="2"/>
</dbReference>
<evidence type="ECO:0000256" key="4">
    <source>
        <dbReference type="ARBA" id="ARBA00022679"/>
    </source>
</evidence>
<evidence type="ECO:0000256" key="16">
    <source>
        <dbReference type="ARBA" id="ARBA00023180"/>
    </source>
</evidence>
<dbReference type="SUPFAM" id="SSF48726">
    <property type="entry name" value="Immunoglobulin"/>
    <property type="match status" value="2"/>
</dbReference>
<dbReference type="PANTHER" id="PTHR19890">
    <property type="entry name" value="FIBROBLAST GROWTH FACTOR RECEPTOR"/>
    <property type="match status" value="1"/>
</dbReference>
<dbReference type="GeneID" id="116297904"/>
<keyword evidence="13" id="KW-0829">Tyrosine-protein kinase</keyword>
<evidence type="ECO:0000256" key="9">
    <source>
        <dbReference type="ARBA" id="ARBA00022777"/>
    </source>
</evidence>
<evidence type="ECO:0000313" key="21">
    <source>
        <dbReference type="RefSeq" id="XP_031562084.1"/>
    </source>
</evidence>
<dbReference type="AlphaFoldDB" id="A0A6P8I0F3"/>
<keyword evidence="5 18" id="KW-0812">Transmembrane</keyword>
<evidence type="ECO:0000256" key="5">
    <source>
        <dbReference type="ARBA" id="ARBA00022692"/>
    </source>
</evidence>
<evidence type="ECO:0000256" key="3">
    <source>
        <dbReference type="ARBA" id="ARBA00022553"/>
    </source>
</evidence>
<dbReference type="RefSeq" id="XP_031562084.1">
    <property type="nucleotide sequence ID" value="XM_031706224.1"/>
</dbReference>
<keyword evidence="20" id="KW-1185">Reference proteome</keyword>
<keyword evidence="16" id="KW-0325">Glycoprotein</keyword>
<dbReference type="InterPro" id="IPR013783">
    <property type="entry name" value="Ig-like_fold"/>
</dbReference>
<dbReference type="InterPro" id="IPR003599">
    <property type="entry name" value="Ig_sub"/>
</dbReference>
<dbReference type="SMART" id="SM00408">
    <property type="entry name" value="IGc2"/>
    <property type="match status" value="2"/>
</dbReference>
<evidence type="ECO:0000256" key="2">
    <source>
        <dbReference type="ARBA" id="ARBA00011902"/>
    </source>
</evidence>
<evidence type="ECO:0000256" key="11">
    <source>
        <dbReference type="ARBA" id="ARBA00022989"/>
    </source>
</evidence>
<name>A0A6P8I0F3_ACTTE</name>
<dbReference type="InterPro" id="IPR052615">
    <property type="entry name" value="FGFRL"/>
</dbReference>
<keyword evidence="17" id="KW-0393">Immunoglobulin domain</keyword>
<keyword evidence="4" id="KW-0808">Transferase</keyword>
<dbReference type="InterPro" id="IPR007110">
    <property type="entry name" value="Ig-like_dom"/>
</dbReference>
<reference evidence="21" key="1">
    <citation type="submission" date="2025-08" db="UniProtKB">
        <authorList>
            <consortium name="RefSeq"/>
        </authorList>
    </citation>
    <scope>IDENTIFICATION</scope>
    <source>
        <tissue evidence="21">Tentacle</tissue>
    </source>
</reference>
<feature type="domain" description="Ig-like" evidence="19">
    <location>
        <begin position="123"/>
        <end position="224"/>
    </location>
</feature>
<dbReference type="InParanoid" id="A0A6P8I0F3"/>
<keyword evidence="8" id="KW-0547">Nucleotide-binding</keyword>
<comment type="subcellular location">
    <subcellularLocation>
        <location evidence="1">Membrane</location>
        <topology evidence="1">Single-pass membrane protein</topology>
    </subcellularLocation>
</comment>
<dbReference type="KEGG" id="aten:116297904"/>
<evidence type="ECO:0000259" key="19">
    <source>
        <dbReference type="PROSITE" id="PS50835"/>
    </source>
</evidence>
<evidence type="ECO:0000256" key="10">
    <source>
        <dbReference type="ARBA" id="ARBA00022840"/>
    </source>
</evidence>
<evidence type="ECO:0000313" key="20">
    <source>
        <dbReference type="Proteomes" id="UP000515163"/>
    </source>
</evidence>
<dbReference type="FunFam" id="2.60.40.10:FF:000020">
    <property type="entry name" value="Fibroblast growth factor receptor"/>
    <property type="match status" value="1"/>
</dbReference>
<dbReference type="InterPro" id="IPR003598">
    <property type="entry name" value="Ig_sub2"/>
</dbReference>
<organism evidence="20 21">
    <name type="scientific">Actinia tenebrosa</name>
    <name type="common">Australian red waratah sea anemone</name>
    <dbReference type="NCBI Taxonomy" id="6105"/>
    <lineage>
        <taxon>Eukaryota</taxon>
        <taxon>Metazoa</taxon>
        <taxon>Cnidaria</taxon>
        <taxon>Anthozoa</taxon>
        <taxon>Hexacorallia</taxon>
        <taxon>Actiniaria</taxon>
        <taxon>Actiniidae</taxon>
        <taxon>Actinia</taxon>
    </lineage>
</organism>
<dbReference type="GO" id="GO:0016020">
    <property type="term" value="C:membrane"/>
    <property type="evidence" value="ECO:0007669"/>
    <property type="project" value="UniProtKB-SubCell"/>
</dbReference>
<dbReference type="Pfam" id="PF07679">
    <property type="entry name" value="I-set"/>
    <property type="match status" value="1"/>
</dbReference>
<evidence type="ECO:0000256" key="18">
    <source>
        <dbReference type="SAM" id="Phobius"/>
    </source>
</evidence>
<feature type="domain" description="Ig-like" evidence="19">
    <location>
        <begin position="27"/>
        <end position="118"/>
    </location>
</feature>
<feature type="transmembrane region" description="Helical" evidence="18">
    <location>
        <begin position="285"/>
        <end position="306"/>
    </location>
</feature>
<gene>
    <name evidence="21" type="primary">LOC116297904</name>
</gene>
<dbReference type="PANTHER" id="PTHR19890:SF10">
    <property type="entry name" value="FIBROBLAST GROWTH FACTOR RECEPTOR-LIKE 1"/>
    <property type="match status" value="1"/>
</dbReference>
<keyword evidence="14" id="KW-1015">Disulfide bond</keyword>
<dbReference type="OrthoDB" id="6019866at2759"/>
<keyword evidence="7" id="KW-0677">Repeat</keyword>
<evidence type="ECO:0000256" key="1">
    <source>
        <dbReference type="ARBA" id="ARBA00004167"/>
    </source>
</evidence>
<evidence type="ECO:0000256" key="13">
    <source>
        <dbReference type="ARBA" id="ARBA00023137"/>
    </source>
</evidence>